<reference evidence="3 4" key="1">
    <citation type="submission" date="2019-09" db="EMBL/GenBank/DDBJ databases">
        <authorList>
            <person name="Cao W.R."/>
        </authorList>
    </citation>
    <scope>NUCLEOTIDE SEQUENCE [LARGE SCALE GENOMIC DNA]</scope>
    <source>
        <strain evidence="3 4">B1N29</strain>
    </source>
</reference>
<accession>A0A6N6MM09</accession>
<keyword evidence="4" id="KW-1185">Reference proteome</keyword>
<protein>
    <submittedName>
        <fullName evidence="3">Uncharacterized protein</fullName>
    </submittedName>
</protein>
<keyword evidence="1" id="KW-0472">Membrane</keyword>
<proteinExistence type="predicted"/>
<name>A0A6N6MM09_9FLAO</name>
<evidence type="ECO:0000313" key="4">
    <source>
        <dbReference type="Proteomes" id="UP000441333"/>
    </source>
</evidence>
<feature type="chain" id="PRO_5026860789" evidence="2">
    <location>
        <begin position="21"/>
        <end position="189"/>
    </location>
</feature>
<keyword evidence="2" id="KW-0732">Signal</keyword>
<feature type="signal peptide" evidence="2">
    <location>
        <begin position="1"/>
        <end position="20"/>
    </location>
</feature>
<dbReference type="SUPFAM" id="SSF58100">
    <property type="entry name" value="Bacterial hemolysins"/>
    <property type="match status" value="1"/>
</dbReference>
<evidence type="ECO:0000256" key="2">
    <source>
        <dbReference type="SAM" id="SignalP"/>
    </source>
</evidence>
<dbReference type="AlphaFoldDB" id="A0A6N6MM09"/>
<keyword evidence="1" id="KW-1133">Transmembrane helix</keyword>
<dbReference type="RefSeq" id="WP_150936021.1">
    <property type="nucleotide sequence ID" value="NZ_WAAT01000004.1"/>
</dbReference>
<feature type="transmembrane region" description="Helical" evidence="1">
    <location>
        <begin position="170"/>
        <end position="188"/>
    </location>
</feature>
<dbReference type="Gene3D" id="1.20.1170.10">
    <property type="match status" value="1"/>
</dbReference>
<evidence type="ECO:0000256" key="1">
    <source>
        <dbReference type="SAM" id="Phobius"/>
    </source>
</evidence>
<dbReference type="EMBL" id="WAAT01000004">
    <property type="protein sequence ID" value="KAB1071364.1"/>
    <property type="molecule type" value="Genomic_DNA"/>
</dbReference>
<keyword evidence="1" id="KW-0812">Transmembrane</keyword>
<dbReference type="Proteomes" id="UP000441333">
    <property type="component" value="Unassembled WGS sequence"/>
</dbReference>
<gene>
    <name evidence="3" type="ORF">F6U93_01160</name>
</gene>
<sequence length="189" mass="21538">MKLFLLNILFTTCFKSVLWAQGSVTVTGDTTTVHETYAKQLEKPIEIKSSNYLINKTNSTLYVFNAVSFQYFQDLRMLLDEEANSSLMEAISLYHKNYSENQKHYQILFNACNEQQALYKRNITDLKLGLNDLESTVENTQNALLLTNTHLDKANEALKTYKKKQFWKNFGKVGVGVVVGVVIGVLIAH</sequence>
<evidence type="ECO:0000313" key="3">
    <source>
        <dbReference type="EMBL" id="KAB1071364.1"/>
    </source>
</evidence>
<organism evidence="3 4">
    <name type="scientific">Pseudotamlana haliotis</name>
    <dbReference type="NCBI Taxonomy" id="2614804"/>
    <lineage>
        <taxon>Bacteria</taxon>
        <taxon>Pseudomonadati</taxon>
        <taxon>Bacteroidota</taxon>
        <taxon>Flavobacteriia</taxon>
        <taxon>Flavobacteriales</taxon>
        <taxon>Flavobacteriaceae</taxon>
        <taxon>Pseudotamlana</taxon>
    </lineage>
</organism>
<comment type="caution">
    <text evidence="3">The sequence shown here is derived from an EMBL/GenBank/DDBJ whole genome shotgun (WGS) entry which is preliminary data.</text>
</comment>